<feature type="region of interest" description="Disordered" evidence="1">
    <location>
        <begin position="1"/>
        <end position="35"/>
    </location>
</feature>
<evidence type="ECO:0000313" key="3">
    <source>
        <dbReference type="Proteomes" id="UP001358417"/>
    </source>
</evidence>
<feature type="compositionally biased region" description="Basic and acidic residues" evidence="1">
    <location>
        <begin position="1"/>
        <end position="25"/>
    </location>
</feature>
<comment type="caution">
    <text evidence="2">The sequence shown here is derived from an EMBL/GenBank/DDBJ whole genome shotgun (WGS) entry which is preliminary data.</text>
</comment>
<dbReference type="InterPro" id="IPR021833">
    <property type="entry name" value="DUF3425"/>
</dbReference>
<sequence>MPTKDPDKRRKQNCENQKRWRERQTHQLHNLQATLEDRNREVETLQEQLRAALDEVKGLRKSSATHDRQKASSAEVELSGAQVAVPPELAPTAWYNAHTTAVDRGLVAFPGGMPTLSNSSSESPEMEGPDDDCDIFGQGSHGLQAQPMVYPYANGRLAVHASLAVASVPRAGALDGDIFNVSAHHDQFDIHHNPEYSTEHNDAENPDDTMTLSEMIQESLQLLPSQKELETLPFDPRFLYDSFAPSLMMGGPSGIGQLVMAFPDNSALSKHISTVQMVIYGNFPLLRAQPLAYKERVMAETFAWMLSEAWPSSRGVLKMIIGLPAKAAYENIFAYELFRNFPCKTTYRRLHHFYRPTLLQLAVPHSPAIDWLPWPALRNHVILLQQNNVHNINIDELCMKALEYTVIEPEQSRTDAEPTWSGLTGPVQTTFRIWDMYLMEKAEGGSPVSSPMKHNPASPTLHKLLQMYKLPIQKIENLRIDQPFYQAFPNLILPPGCKSTLQTATLVPSTSDQLQPPYPLEPHMVLELQQKVQAMVSQYLWAETYDWNHQRPPQTDYR</sequence>
<name>A0AAV9N9C2_9EURO</name>
<accession>A0AAV9N9C2</accession>
<reference evidence="2 3" key="1">
    <citation type="submission" date="2023-08" db="EMBL/GenBank/DDBJ databases">
        <title>Black Yeasts Isolated from many extreme environments.</title>
        <authorList>
            <person name="Coleine C."/>
            <person name="Stajich J.E."/>
            <person name="Selbmann L."/>
        </authorList>
    </citation>
    <scope>NUCLEOTIDE SEQUENCE [LARGE SCALE GENOMIC DNA]</scope>
    <source>
        <strain evidence="2 3">CCFEE 5792</strain>
    </source>
</reference>
<feature type="region of interest" description="Disordered" evidence="1">
    <location>
        <begin position="58"/>
        <end position="79"/>
    </location>
</feature>
<dbReference type="PANTHER" id="PTHR38116:SF9">
    <property type="entry name" value="BZIP DOMAIN-CONTAINING PROTEIN"/>
    <property type="match status" value="1"/>
</dbReference>
<dbReference type="Proteomes" id="UP001358417">
    <property type="component" value="Unassembled WGS sequence"/>
</dbReference>
<dbReference type="PANTHER" id="PTHR38116">
    <property type="entry name" value="CHROMOSOME 7, WHOLE GENOME SHOTGUN SEQUENCE"/>
    <property type="match status" value="1"/>
</dbReference>
<keyword evidence="3" id="KW-1185">Reference proteome</keyword>
<evidence type="ECO:0000313" key="2">
    <source>
        <dbReference type="EMBL" id="KAK5050107.1"/>
    </source>
</evidence>
<dbReference type="AlphaFoldDB" id="A0AAV9N9C2"/>
<feature type="compositionally biased region" description="Basic and acidic residues" evidence="1">
    <location>
        <begin position="58"/>
        <end position="70"/>
    </location>
</feature>
<gene>
    <name evidence="2" type="ORF">LTR84_004227</name>
</gene>
<protein>
    <recommendedName>
        <fullName evidence="4">BZIP domain-containing protein</fullName>
    </recommendedName>
</protein>
<dbReference type="Pfam" id="PF11905">
    <property type="entry name" value="DUF3425"/>
    <property type="match status" value="1"/>
</dbReference>
<evidence type="ECO:0000256" key="1">
    <source>
        <dbReference type="SAM" id="MobiDB-lite"/>
    </source>
</evidence>
<dbReference type="CDD" id="cd14688">
    <property type="entry name" value="bZIP_YAP"/>
    <property type="match status" value="1"/>
</dbReference>
<dbReference type="EMBL" id="JAVRRD010000018">
    <property type="protein sequence ID" value="KAK5050107.1"/>
    <property type="molecule type" value="Genomic_DNA"/>
</dbReference>
<dbReference type="GeneID" id="89972406"/>
<proteinExistence type="predicted"/>
<organism evidence="2 3">
    <name type="scientific">Exophiala bonariae</name>
    <dbReference type="NCBI Taxonomy" id="1690606"/>
    <lineage>
        <taxon>Eukaryota</taxon>
        <taxon>Fungi</taxon>
        <taxon>Dikarya</taxon>
        <taxon>Ascomycota</taxon>
        <taxon>Pezizomycotina</taxon>
        <taxon>Eurotiomycetes</taxon>
        <taxon>Chaetothyriomycetidae</taxon>
        <taxon>Chaetothyriales</taxon>
        <taxon>Herpotrichiellaceae</taxon>
        <taxon>Exophiala</taxon>
    </lineage>
</organism>
<evidence type="ECO:0008006" key="4">
    <source>
        <dbReference type="Google" id="ProtNLM"/>
    </source>
</evidence>
<dbReference type="RefSeq" id="XP_064704917.1">
    <property type="nucleotide sequence ID" value="XM_064847805.1"/>
</dbReference>